<dbReference type="PANTHER" id="PTHR46796:SF15">
    <property type="entry name" value="BLL1074 PROTEIN"/>
    <property type="match status" value="1"/>
</dbReference>
<dbReference type="GO" id="GO:0003700">
    <property type="term" value="F:DNA-binding transcription factor activity"/>
    <property type="evidence" value="ECO:0007669"/>
    <property type="project" value="InterPro"/>
</dbReference>
<feature type="region of interest" description="Disordered" evidence="4">
    <location>
        <begin position="1"/>
        <end position="40"/>
    </location>
</feature>
<evidence type="ECO:0000259" key="5">
    <source>
        <dbReference type="PROSITE" id="PS01124"/>
    </source>
</evidence>
<feature type="domain" description="HTH araC/xylS-type" evidence="5">
    <location>
        <begin position="194"/>
        <end position="295"/>
    </location>
</feature>
<dbReference type="SMART" id="SM00342">
    <property type="entry name" value="HTH_ARAC"/>
    <property type="match status" value="1"/>
</dbReference>
<dbReference type="GO" id="GO:0043565">
    <property type="term" value="F:sequence-specific DNA binding"/>
    <property type="evidence" value="ECO:0007669"/>
    <property type="project" value="InterPro"/>
</dbReference>
<dbReference type="Gene3D" id="1.10.10.60">
    <property type="entry name" value="Homeodomain-like"/>
    <property type="match status" value="1"/>
</dbReference>
<dbReference type="InterPro" id="IPR018060">
    <property type="entry name" value="HTH_AraC"/>
</dbReference>
<dbReference type="PROSITE" id="PS01124">
    <property type="entry name" value="HTH_ARAC_FAMILY_2"/>
    <property type="match status" value="1"/>
</dbReference>
<dbReference type="InterPro" id="IPR050204">
    <property type="entry name" value="AraC_XylS_family_regulators"/>
</dbReference>
<keyword evidence="2" id="KW-0238">DNA-binding</keyword>
<name>A0AAU1U5Z5_9ACTN</name>
<organism evidence="6">
    <name type="scientific">Streptomyces sp. NBC_00119</name>
    <dbReference type="NCBI Taxonomy" id="2975659"/>
    <lineage>
        <taxon>Bacteria</taxon>
        <taxon>Bacillati</taxon>
        <taxon>Actinomycetota</taxon>
        <taxon>Actinomycetes</taxon>
        <taxon>Kitasatosporales</taxon>
        <taxon>Streptomycetaceae</taxon>
        <taxon>Streptomyces</taxon>
    </lineage>
</organism>
<reference evidence="6" key="1">
    <citation type="submission" date="2022-10" db="EMBL/GenBank/DDBJ databases">
        <title>The complete genomes of actinobacterial strains from the NBC collection.</title>
        <authorList>
            <person name="Joergensen T.S."/>
            <person name="Alvarez Arevalo M."/>
            <person name="Sterndorff E.B."/>
            <person name="Faurdal D."/>
            <person name="Vuksanovic O."/>
            <person name="Mourched A.-S."/>
            <person name="Charusanti P."/>
            <person name="Shaw S."/>
            <person name="Blin K."/>
            <person name="Weber T."/>
        </authorList>
    </citation>
    <scope>NUCLEOTIDE SEQUENCE</scope>
    <source>
        <strain evidence="6">NBC_00119</strain>
    </source>
</reference>
<dbReference type="AlphaFoldDB" id="A0AAU1U5Z5"/>
<evidence type="ECO:0000313" key="6">
    <source>
        <dbReference type="EMBL" id="WTS12261.1"/>
    </source>
</evidence>
<keyword evidence="3" id="KW-0804">Transcription</keyword>
<accession>A0AAU1U5Z5</accession>
<dbReference type="EMBL" id="CP108195">
    <property type="protein sequence ID" value="WTS12261.1"/>
    <property type="molecule type" value="Genomic_DNA"/>
</dbReference>
<protein>
    <submittedName>
        <fullName evidence="6">AraC family transcriptional regulator</fullName>
    </submittedName>
</protein>
<evidence type="ECO:0000256" key="4">
    <source>
        <dbReference type="SAM" id="MobiDB-lite"/>
    </source>
</evidence>
<gene>
    <name evidence="6" type="ORF">OHU69_15210</name>
</gene>
<dbReference type="Pfam" id="PF12833">
    <property type="entry name" value="HTH_18"/>
    <property type="match status" value="1"/>
</dbReference>
<evidence type="ECO:0000256" key="2">
    <source>
        <dbReference type="ARBA" id="ARBA00023125"/>
    </source>
</evidence>
<sequence>MLRDRTAEQAGTPDHTGTSRHTGAPGHYSTPGRYGTPVAPPEALRPWITEIDSINSVGSPDFGRAETGAITHVPDAATRLVFRVLPDGGTDVVAIGPRTKASYYEEKRLPMCLQLRFRPGAARPLLGVSVRELVGRAEPLESLPGEAGRRLARGLAALGPAPDPDAVLARMAELLPDDLTPRDRDERARDGLVRAAVEALSTAPGRDRPGTVAEVARQLAVSERQLRNLFGDDVGLSPKHFARIDRVRQVLAGAGAEGSPRWAGLAHATGYYDQSHMTAEFHALFGVPPTAFVSGRLPATRPCGPGH</sequence>
<dbReference type="PANTHER" id="PTHR46796">
    <property type="entry name" value="HTH-TYPE TRANSCRIPTIONAL ACTIVATOR RHAS-RELATED"/>
    <property type="match status" value="1"/>
</dbReference>
<evidence type="ECO:0000256" key="3">
    <source>
        <dbReference type="ARBA" id="ARBA00023163"/>
    </source>
</evidence>
<keyword evidence="1" id="KW-0805">Transcription regulation</keyword>
<evidence type="ECO:0000256" key="1">
    <source>
        <dbReference type="ARBA" id="ARBA00023015"/>
    </source>
</evidence>
<proteinExistence type="predicted"/>